<dbReference type="InterPro" id="IPR011990">
    <property type="entry name" value="TPR-like_helical_dom_sf"/>
</dbReference>
<evidence type="ECO:0000256" key="1">
    <source>
        <dbReference type="ARBA" id="ARBA00022737"/>
    </source>
</evidence>
<feature type="region of interest" description="Disordered" evidence="3">
    <location>
        <begin position="657"/>
        <end position="752"/>
    </location>
</feature>
<feature type="compositionally biased region" description="Low complexity" evidence="3">
    <location>
        <begin position="734"/>
        <end position="752"/>
    </location>
</feature>
<feature type="repeat" description="PPR" evidence="2">
    <location>
        <begin position="463"/>
        <end position="497"/>
    </location>
</feature>
<dbReference type="Pfam" id="PF12854">
    <property type="entry name" value="PPR_1"/>
    <property type="match status" value="1"/>
</dbReference>
<feature type="repeat" description="PPR" evidence="2">
    <location>
        <begin position="8"/>
        <end position="42"/>
    </location>
</feature>
<proteinExistence type="predicted"/>
<dbReference type="EMBL" id="OX459119">
    <property type="protein sequence ID" value="CAI9093049.1"/>
    <property type="molecule type" value="Genomic_DNA"/>
</dbReference>
<dbReference type="PANTHER" id="PTHR47932:SF22">
    <property type="entry name" value="OS03G0225300 PROTEIN"/>
    <property type="match status" value="1"/>
</dbReference>
<dbReference type="AlphaFoldDB" id="A0AAV1CBR1"/>
<keyword evidence="4" id="KW-0472">Membrane</keyword>
<feature type="repeat" description="PPR" evidence="2">
    <location>
        <begin position="323"/>
        <end position="357"/>
    </location>
</feature>
<evidence type="ECO:0000313" key="6">
    <source>
        <dbReference type="Proteomes" id="UP001161247"/>
    </source>
</evidence>
<evidence type="ECO:0000256" key="4">
    <source>
        <dbReference type="SAM" id="Phobius"/>
    </source>
</evidence>
<feature type="repeat" description="PPR" evidence="2">
    <location>
        <begin position="288"/>
        <end position="319"/>
    </location>
</feature>
<feature type="repeat" description="PPR" evidence="2">
    <location>
        <begin position="393"/>
        <end position="427"/>
    </location>
</feature>
<protein>
    <submittedName>
        <fullName evidence="5">OLC1v1028452C1</fullName>
    </submittedName>
</protein>
<feature type="repeat" description="PPR" evidence="2">
    <location>
        <begin position="253"/>
        <end position="287"/>
    </location>
</feature>
<evidence type="ECO:0000313" key="5">
    <source>
        <dbReference type="EMBL" id="CAI9093049.1"/>
    </source>
</evidence>
<accession>A0AAV1CBR1</accession>
<dbReference type="Pfam" id="PF13041">
    <property type="entry name" value="PPR_2"/>
    <property type="match status" value="4"/>
</dbReference>
<keyword evidence="6" id="KW-1185">Reference proteome</keyword>
<sequence length="949" mass="107098">MYRALGRNRLIYRAHIAYYVRTGLLDQAIKVFDEMTQSECRVFSVDYNRFIGVLIANCRFDLAEQYYRDMQPRGFSLSSFTYSRFISGLCQVKNFELIDRLLVDMDRLEVVPDIWACNIYLNLLCSEKYVDFALEILRVMGEKGREPDVVSYTTVINGLLRVGRIDEAVELWRVMVRKVSDLDNKACRALVLGLIENGKVDLAYELILGEMKDKVKLSTEIYNALIHGYCKAGRIDKAQAIKRFMRKNGCEPDLVTYNVLLNFCCDELMLDEAEQLMANMEKGGLELDSYSYNELIKGLCRANRVDKAYMLMVNKMEIKGLIDVVTFNTIIGSLCMAGHIKRAYSLFSEMALKGISPDVVTFTILIEAFLKEGHSSLAKRLLDQMTEMGLYPDHVLYTVIIDHLCKSGRVGIARGMFYDIIAQGQVPDVVCYNALICGFCGALRVDEAMHLYEEMHSRGLCPDGVTFRLIIRGLIRENKISLACSVWDQMMEKGFTLESDLSSTLIEAINSKDASCTDITNVQRLQILCALTYLDIHDLLYVRHAELIGGDNVATEAFAGIMEKDFSSSFISNPLCGYVANGYKRSHPYLKSIFAGCHFLETAPNKPGNVPTTLTSLPRCSGYSSAVCIHLGWHQATGGLQLIFQFERKVRKGVTMREQGPNVTAPFHGQNVSPTSRSPDPLIPPAYDTRFDVPPVTPQQPRPIINTKPRNHGKHSDEIPGRQVHFGGRDQHDSGPSQHPQHSPRQPHQRPSSLRVITGGETRPLAWFIAAFCALFWIIIIVVGLTVLIIFLVYRPRLPKFDISTATLNAAYLDMGYLLNADFTILANFTNPNTKVNVDFSYVILDLYYENNLISTRYIEPFTAFKSVSTFQTVHMVTSQVRLPFSTTQDLTMQINEGRVDFEVKGLFRTRSMLGGVLKYSYWLYSHCTITVTGPPTGVLVSKKCSTKR</sequence>
<feature type="repeat" description="PPR" evidence="2">
    <location>
        <begin position="148"/>
        <end position="178"/>
    </location>
</feature>
<keyword evidence="4" id="KW-0812">Transmembrane</keyword>
<dbReference type="PANTHER" id="PTHR47932">
    <property type="entry name" value="ATPASE EXPRESSION PROTEIN 3"/>
    <property type="match status" value="1"/>
</dbReference>
<feature type="repeat" description="PPR" evidence="2">
    <location>
        <begin position="113"/>
        <end position="147"/>
    </location>
</feature>
<feature type="repeat" description="PPR" evidence="2">
    <location>
        <begin position="78"/>
        <end position="112"/>
    </location>
</feature>
<dbReference type="NCBIfam" id="TIGR00756">
    <property type="entry name" value="PPR"/>
    <property type="match status" value="10"/>
</dbReference>
<feature type="transmembrane region" description="Helical" evidence="4">
    <location>
        <begin position="765"/>
        <end position="794"/>
    </location>
</feature>
<feature type="repeat" description="PPR" evidence="2">
    <location>
        <begin position="218"/>
        <end position="252"/>
    </location>
</feature>
<dbReference type="PROSITE" id="PS51375">
    <property type="entry name" value="PPR"/>
    <property type="match status" value="12"/>
</dbReference>
<feature type="repeat" description="PPR" evidence="2">
    <location>
        <begin position="428"/>
        <end position="462"/>
    </location>
</feature>
<organism evidence="5 6">
    <name type="scientific">Oldenlandia corymbosa var. corymbosa</name>
    <dbReference type="NCBI Taxonomy" id="529605"/>
    <lineage>
        <taxon>Eukaryota</taxon>
        <taxon>Viridiplantae</taxon>
        <taxon>Streptophyta</taxon>
        <taxon>Embryophyta</taxon>
        <taxon>Tracheophyta</taxon>
        <taxon>Spermatophyta</taxon>
        <taxon>Magnoliopsida</taxon>
        <taxon>eudicotyledons</taxon>
        <taxon>Gunneridae</taxon>
        <taxon>Pentapetalae</taxon>
        <taxon>asterids</taxon>
        <taxon>lamiids</taxon>
        <taxon>Gentianales</taxon>
        <taxon>Rubiaceae</taxon>
        <taxon>Rubioideae</taxon>
        <taxon>Spermacoceae</taxon>
        <taxon>Hedyotis-Oldenlandia complex</taxon>
        <taxon>Oldenlandia</taxon>
    </lineage>
</organism>
<reference evidence="5" key="1">
    <citation type="submission" date="2023-03" db="EMBL/GenBank/DDBJ databases">
        <authorList>
            <person name="Julca I."/>
        </authorList>
    </citation>
    <scope>NUCLEOTIDE SEQUENCE</scope>
</reference>
<dbReference type="Proteomes" id="UP001161247">
    <property type="component" value="Chromosome 2"/>
</dbReference>
<dbReference type="Pfam" id="PF01535">
    <property type="entry name" value="PPR"/>
    <property type="match status" value="2"/>
</dbReference>
<dbReference type="GO" id="GO:0003729">
    <property type="term" value="F:mRNA binding"/>
    <property type="evidence" value="ECO:0007669"/>
    <property type="project" value="TreeGrafter"/>
</dbReference>
<evidence type="ECO:0000256" key="3">
    <source>
        <dbReference type="SAM" id="MobiDB-lite"/>
    </source>
</evidence>
<dbReference type="InterPro" id="IPR002885">
    <property type="entry name" value="PPR_rpt"/>
</dbReference>
<gene>
    <name evidence="5" type="ORF">OLC1_LOCUS4567</name>
</gene>
<evidence type="ECO:0000256" key="2">
    <source>
        <dbReference type="PROSITE-ProRule" id="PRU00708"/>
    </source>
</evidence>
<name>A0AAV1CBR1_OLDCO</name>
<dbReference type="Gene3D" id="1.25.40.10">
    <property type="entry name" value="Tetratricopeptide repeat domain"/>
    <property type="match status" value="5"/>
</dbReference>
<keyword evidence="4" id="KW-1133">Transmembrane helix</keyword>
<feature type="repeat" description="PPR" evidence="2">
    <location>
        <begin position="358"/>
        <end position="392"/>
    </location>
</feature>
<keyword evidence="1" id="KW-0677">Repeat</keyword>